<dbReference type="PANTHER" id="PTHR44329:SF214">
    <property type="entry name" value="PROTEIN KINASE DOMAIN-CONTAINING PROTEIN"/>
    <property type="match status" value="1"/>
</dbReference>
<evidence type="ECO:0000313" key="4">
    <source>
        <dbReference type="EMBL" id="CAD9471813.1"/>
    </source>
</evidence>
<reference evidence="4" key="1">
    <citation type="submission" date="2021-01" db="EMBL/GenBank/DDBJ databases">
        <authorList>
            <person name="Corre E."/>
            <person name="Pelletier E."/>
            <person name="Niang G."/>
            <person name="Scheremetjew M."/>
            <person name="Finn R."/>
            <person name="Kale V."/>
            <person name="Holt S."/>
            <person name="Cochrane G."/>
            <person name="Meng A."/>
            <person name="Brown T."/>
            <person name="Cohen L."/>
        </authorList>
    </citation>
    <scope>NUCLEOTIDE SEQUENCE</scope>
    <source>
        <strain evidence="4">CCMP826</strain>
    </source>
</reference>
<dbReference type="GO" id="GO:0005524">
    <property type="term" value="F:ATP binding"/>
    <property type="evidence" value="ECO:0007669"/>
    <property type="project" value="InterPro"/>
</dbReference>
<dbReference type="AlphaFoldDB" id="A0A7S2E337"/>
<accession>A0A7S2E337</accession>
<dbReference type="InterPro" id="IPR000719">
    <property type="entry name" value="Prot_kinase_dom"/>
</dbReference>
<dbReference type="SMART" id="SM00220">
    <property type="entry name" value="S_TKc"/>
    <property type="match status" value="1"/>
</dbReference>
<dbReference type="EMBL" id="HBGV01002392">
    <property type="protein sequence ID" value="CAD9471813.1"/>
    <property type="molecule type" value="Transcribed_RNA"/>
</dbReference>
<evidence type="ECO:0000259" key="3">
    <source>
        <dbReference type="PROSITE" id="PS50011"/>
    </source>
</evidence>
<dbReference type="InterPro" id="IPR051681">
    <property type="entry name" value="Ser/Thr_Kinases-Pseudokinases"/>
</dbReference>
<dbReference type="InterPro" id="IPR011009">
    <property type="entry name" value="Kinase-like_dom_sf"/>
</dbReference>
<dbReference type="PROSITE" id="PS50011">
    <property type="entry name" value="PROTEIN_KINASE_DOM"/>
    <property type="match status" value="1"/>
</dbReference>
<protein>
    <recommendedName>
        <fullName evidence="3">Protein kinase domain-containing protein</fullName>
    </recommendedName>
</protein>
<dbReference type="Pfam" id="PF00069">
    <property type="entry name" value="Pkinase"/>
    <property type="match status" value="1"/>
</dbReference>
<dbReference type="Gene3D" id="1.10.510.10">
    <property type="entry name" value="Transferase(Phosphotransferase) domain 1"/>
    <property type="match status" value="1"/>
</dbReference>
<keyword evidence="2" id="KW-1133">Transmembrane helix</keyword>
<keyword evidence="2" id="KW-0472">Membrane</keyword>
<organism evidence="4">
    <name type="scientific">Helicotheca tamesis</name>
    <dbReference type="NCBI Taxonomy" id="374047"/>
    <lineage>
        <taxon>Eukaryota</taxon>
        <taxon>Sar</taxon>
        <taxon>Stramenopiles</taxon>
        <taxon>Ochrophyta</taxon>
        <taxon>Bacillariophyta</taxon>
        <taxon>Mediophyceae</taxon>
        <taxon>Lithodesmiophycidae</taxon>
        <taxon>Lithodesmiales</taxon>
        <taxon>Lithodesmiaceae</taxon>
        <taxon>Helicotheca</taxon>
    </lineage>
</organism>
<feature type="transmembrane region" description="Helical" evidence="2">
    <location>
        <begin position="55"/>
        <end position="81"/>
    </location>
</feature>
<dbReference type="PANTHER" id="PTHR44329">
    <property type="entry name" value="SERINE/THREONINE-PROTEIN KINASE TNNI3K-RELATED"/>
    <property type="match status" value="1"/>
</dbReference>
<evidence type="ECO:0000256" key="2">
    <source>
        <dbReference type="SAM" id="Phobius"/>
    </source>
</evidence>
<feature type="domain" description="Protein kinase" evidence="3">
    <location>
        <begin position="195"/>
        <end position="463"/>
    </location>
</feature>
<feature type="region of interest" description="Disordered" evidence="1">
    <location>
        <begin position="1"/>
        <end position="33"/>
    </location>
</feature>
<dbReference type="GO" id="GO:0004674">
    <property type="term" value="F:protein serine/threonine kinase activity"/>
    <property type="evidence" value="ECO:0007669"/>
    <property type="project" value="TreeGrafter"/>
</dbReference>
<sequence length="478" mass="54375">MVSPTKRSPRVSPHKQQQRSSGLRGKEHGTRTNPGLKVLLGRWSIKLRSKNPRTLFGLAIVTLLFLYTISILSMGSMPVAISHPTNNVKTLTSAGLNMYGAKPRSVGCYFDSTSGAVQKVRKLDTYEEKYPSKRQVPIKPDRLKAQEALKNSRDYKHGLRDPFDTKKCEAMYDWQTTSYPSCNYLHEFDLTEVRRGDVKIVGSGYWRDVWKVRDYDGSTKALKTMVYEHDYEDRNFDRHRKDALAMERLTASPHVVDIFAFCGNSGIFEFSSGGDINDIIWPSGGGKPKVTRVERLQIATQVAIGIADMHNVDEVGRSSIAHTDITTSQFILIDGFYKLNDFNRARFMRKFRENGKPCGYTVGNNPGKFRAPEEYAYEIQDEKIDIYSMGNIFYTLLTDSWPFDKTKEKEAQEKIMDGVRPFIPLKFKNSENPADQALIKAAQMCWAEEPEERATAIEARDFLISELNKINPELVGTL</sequence>
<keyword evidence="2" id="KW-0812">Transmembrane</keyword>
<feature type="compositionally biased region" description="Basic residues" evidence="1">
    <location>
        <begin position="7"/>
        <end position="17"/>
    </location>
</feature>
<proteinExistence type="predicted"/>
<evidence type="ECO:0000256" key="1">
    <source>
        <dbReference type="SAM" id="MobiDB-lite"/>
    </source>
</evidence>
<name>A0A7S2E337_9STRA</name>
<dbReference type="SUPFAM" id="SSF56112">
    <property type="entry name" value="Protein kinase-like (PK-like)"/>
    <property type="match status" value="1"/>
</dbReference>
<gene>
    <name evidence="4" type="ORF">HTAM1171_LOCUS1469</name>
</gene>